<dbReference type="Pfam" id="PF17848">
    <property type="entry name" value="Zn_ribbon_ACC"/>
    <property type="match status" value="1"/>
</dbReference>
<dbReference type="GO" id="GO:2001295">
    <property type="term" value="P:malonyl-CoA biosynthetic process"/>
    <property type="evidence" value="ECO:0007669"/>
    <property type="project" value="UniProtKB-UniRule"/>
</dbReference>
<keyword evidence="8 13" id="KW-0862">Zinc</keyword>
<comment type="function">
    <text evidence="12 13">Component of the acetyl coenzyme A carboxylase (ACC) complex. Biotin carboxylase (BC) catalyzes the carboxylation of biotin on its carrier protein (BCCP) and then the CO(2) group is transferred by the transcarboxylase to acetyl-CoA to form malonyl-CoA.</text>
</comment>
<dbReference type="InterPro" id="IPR000438">
    <property type="entry name" value="Acetyl_CoA_COase_Trfase_b_su"/>
</dbReference>
<evidence type="ECO:0000256" key="12">
    <source>
        <dbReference type="ARBA" id="ARBA00025280"/>
    </source>
</evidence>
<evidence type="ECO:0000256" key="7">
    <source>
        <dbReference type="ARBA" id="ARBA00022832"/>
    </source>
</evidence>
<comment type="cofactor">
    <cofactor evidence="13">
        <name>Zn(2+)</name>
        <dbReference type="ChEBI" id="CHEBI:29105"/>
    </cofactor>
    <text evidence="13">Binds 1 zinc ion per subunit.</text>
</comment>
<protein>
    <recommendedName>
        <fullName evidence="13">Acetyl-coenzyme A carboxylase carboxyl transferase subunit beta</fullName>
        <shortName evidence="13">ACCase subunit beta</shortName>
        <shortName evidence="13">Acetyl-CoA carboxylase carboxyltransferase subunit beta</shortName>
        <ecNumber evidence="13">2.1.3.15</ecNumber>
    </recommendedName>
</protein>
<dbReference type="OrthoDB" id="9772975at2"/>
<name>A0A1C0B198_9BACT</name>
<dbReference type="HAMAP" id="MF_01395">
    <property type="entry name" value="AcetylCoA_CT_beta"/>
    <property type="match status" value="1"/>
</dbReference>
<comment type="subunit">
    <text evidence="13">Acetyl-CoA carboxylase is a heterohexamer composed of biotin carboxyl carrier protein (AccB), biotin carboxylase (AccC) and two subunits each of ACCase subunit alpha (AccA) and ACCase subunit beta (AccD).</text>
</comment>
<dbReference type="InterPro" id="IPR034733">
    <property type="entry name" value="AcCoA_carboxyl_beta"/>
</dbReference>
<dbReference type="InterPro" id="IPR029045">
    <property type="entry name" value="ClpP/crotonase-like_dom_sf"/>
</dbReference>
<proteinExistence type="inferred from homology"/>
<comment type="similarity">
    <text evidence="13">Belongs to the AccD/PCCB family.</text>
</comment>
<reference evidence="16 18" key="3">
    <citation type="submission" date="2019-09" db="EMBL/GenBank/DDBJ databases">
        <title>Taxonomic note: a critical rebuttal of the proposed division of the genus Arcobacter into six genera, emended descriptions of Arcobacter anaerophilus and the genus Arcobacter, and an assessment of genus-level boundaries for Epsilonproteobacteria using in silico genomic comparator tools.</title>
        <authorList>
            <person name="On S.L.W."/>
            <person name="Miller W.G."/>
            <person name="Biggs P."/>
            <person name="Cornelius A."/>
            <person name="Vandamme P."/>
        </authorList>
    </citation>
    <scope>NUCLEOTIDE SEQUENCE [LARGE SCALE GENOMIC DNA]</scope>
    <source>
        <strain evidence="16 18">CCUG 56899</strain>
    </source>
</reference>
<evidence type="ECO:0000256" key="4">
    <source>
        <dbReference type="ARBA" id="ARBA00022723"/>
    </source>
</evidence>
<dbReference type="PROSITE" id="PS50980">
    <property type="entry name" value="COA_CT_NTER"/>
    <property type="match status" value="1"/>
</dbReference>
<evidence type="ECO:0000256" key="3">
    <source>
        <dbReference type="ARBA" id="ARBA00022679"/>
    </source>
</evidence>
<evidence type="ECO:0000313" key="16">
    <source>
        <dbReference type="EMBL" id="QEP40065.1"/>
    </source>
</evidence>
<reference evidence="16 18" key="2">
    <citation type="submission" date="2019-09" db="EMBL/GenBank/DDBJ databases">
        <title>Complete genome sequencing of four Arcobacter species reveals a diverse suite of mobile elements.</title>
        <authorList>
            <person name="Miller W.G."/>
            <person name="Yee E."/>
            <person name="Bono J.L."/>
        </authorList>
    </citation>
    <scope>NUCLEOTIDE SEQUENCE [LARGE SCALE GENOMIC DNA]</scope>
    <source>
        <strain evidence="16 18">CCUG 56899</strain>
    </source>
</reference>
<keyword evidence="16" id="KW-0436">Ligase</keyword>
<keyword evidence="10 13" id="KW-0443">Lipid metabolism</keyword>
<feature type="binding site" evidence="13">
    <location>
        <position position="35"/>
    </location>
    <ligand>
        <name>Zn(2+)</name>
        <dbReference type="ChEBI" id="CHEBI:29105"/>
    </ligand>
</feature>
<evidence type="ECO:0000313" key="17">
    <source>
        <dbReference type="Proteomes" id="UP000093159"/>
    </source>
</evidence>
<sequence>MDLKNLFSKISFDNTSKEQAKKSEAPSHWIKCTSCSSLMFIKEIENQDNVCPKCGYHLRIGAKRRIEILADENSFVEFDTNLRPNDPLNFVDKLSYKKKVEDALAKTGRVSSVISGECTINSIPVQLVVFDFAFMGGSLGSVEGEKIVRAVNRAIEKREAVIIVSASGGARMQESTFALMQMAKTSAALKKLDDEKLPYISILTDPTFGGVSASFALLGDIIMAEPGALIGFAGQRVIKQTIGADLPENFQRAEFLLEKGSIDMVVNRRDMKKTISDLLSIFGQKKIS</sequence>
<dbReference type="PANTHER" id="PTHR42995">
    <property type="entry name" value="ACETYL-COENZYME A CARBOXYLASE CARBOXYL TRANSFERASE SUBUNIT BETA, CHLOROPLASTIC"/>
    <property type="match status" value="1"/>
</dbReference>
<dbReference type="EMBL" id="LDIR01000001">
    <property type="protein sequence ID" value="OCL93644.1"/>
    <property type="molecule type" value="Genomic_DNA"/>
</dbReference>
<feature type="binding site" evidence="13">
    <location>
        <position position="32"/>
    </location>
    <ligand>
        <name>Zn(2+)</name>
        <dbReference type="ChEBI" id="CHEBI:29105"/>
    </ligand>
</feature>
<evidence type="ECO:0000256" key="13">
    <source>
        <dbReference type="HAMAP-Rule" id="MF_01395"/>
    </source>
</evidence>
<evidence type="ECO:0000256" key="1">
    <source>
        <dbReference type="ARBA" id="ARBA00004496"/>
    </source>
</evidence>
<dbReference type="NCBIfam" id="TIGR00515">
    <property type="entry name" value="accD"/>
    <property type="match status" value="1"/>
</dbReference>
<dbReference type="GO" id="GO:0006633">
    <property type="term" value="P:fatty acid biosynthetic process"/>
    <property type="evidence" value="ECO:0007669"/>
    <property type="project" value="UniProtKB-KW"/>
</dbReference>
<dbReference type="GO" id="GO:0016743">
    <property type="term" value="F:carboxyl- or carbamoyltransferase activity"/>
    <property type="evidence" value="ECO:0007669"/>
    <property type="project" value="UniProtKB-UniRule"/>
</dbReference>
<evidence type="ECO:0000313" key="18">
    <source>
        <dbReference type="Proteomes" id="UP000322644"/>
    </source>
</evidence>
<evidence type="ECO:0000256" key="9">
    <source>
        <dbReference type="ARBA" id="ARBA00022840"/>
    </source>
</evidence>
<evidence type="ECO:0000256" key="10">
    <source>
        <dbReference type="ARBA" id="ARBA00023098"/>
    </source>
</evidence>
<evidence type="ECO:0000259" key="14">
    <source>
        <dbReference type="PROSITE" id="PS50980"/>
    </source>
</evidence>
<dbReference type="Proteomes" id="UP000093159">
    <property type="component" value="Unassembled WGS sequence"/>
</dbReference>
<keyword evidence="17" id="KW-1185">Reference proteome</keyword>
<keyword evidence="3 13" id="KW-0808">Transferase</keyword>
<evidence type="ECO:0000313" key="15">
    <source>
        <dbReference type="EMBL" id="OCL93644.1"/>
    </source>
</evidence>
<dbReference type="EC" id="2.1.3.15" evidence="13"/>
<dbReference type="RefSeq" id="WP_066176686.1">
    <property type="nucleotide sequence ID" value="NZ_CP036246.2"/>
</dbReference>
<dbReference type="GO" id="GO:0008270">
    <property type="term" value="F:zinc ion binding"/>
    <property type="evidence" value="ECO:0007669"/>
    <property type="project" value="UniProtKB-UniRule"/>
</dbReference>
<dbReference type="InterPro" id="IPR011762">
    <property type="entry name" value="COA_CT_N"/>
</dbReference>
<comment type="catalytic activity">
    <reaction evidence="13">
        <text>N(6)-carboxybiotinyl-L-lysyl-[protein] + acetyl-CoA = N(6)-biotinyl-L-lysyl-[protein] + malonyl-CoA</text>
        <dbReference type="Rhea" id="RHEA:54728"/>
        <dbReference type="Rhea" id="RHEA-COMP:10505"/>
        <dbReference type="Rhea" id="RHEA-COMP:10506"/>
        <dbReference type="ChEBI" id="CHEBI:57288"/>
        <dbReference type="ChEBI" id="CHEBI:57384"/>
        <dbReference type="ChEBI" id="CHEBI:83144"/>
        <dbReference type="ChEBI" id="CHEBI:83145"/>
        <dbReference type="EC" id="2.1.3.15"/>
    </reaction>
</comment>
<gene>
    <name evidence="13 16" type="primary">accD</name>
    <name evidence="15" type="ORF">AAX28_01195</name>
    <name evidence="16" type="ORF">APORC_0443</name>
</gene>
<dbReference type="PANTHER" id="PTHR42995:SF5">
    <property type="entry name" value="ACETYL-COENZYME A CARBOXYLASE CARBOXYL TRANSFERASE SUBUNIT BETA, CHLOROPLASTIC"/>
    <property type="match status" value="1"/>
</dbReference>
<evidence type="ECO:0000256" key="8">
    <source>
        <dbReference type="ARBA" id="ARBA00022833"/>
    </source>
</evidence>
<comment type="pathway">
    <text evidence="13">Lipid metabolism; malonyl-CoA biosynthesis; malonyl-CoA from acetyl-CoA: step 1/1.</text>
</comment>
<dbReference type="Gene3D" id="3.90.226.10">
    <property type="entry name" value="2-enoyl-CoA Hydratase, Chain A, domain 1"/>
    <property type="match status" value="1"/>
</dbReference>
<evidence type="ECO:0000256" key="11">
    <source>
        <dbReference type="ARBA" id="ARBA00023160"/>
    </source>
</evidence>
<dbReference type="SUPFAM" id="SSF52096">
    <property type="entry name" value="ClpP/crotonase"/>
    <property type="match status" value="1"/>
</dbReference>
<dbReference type="PRINTS" id="PR01070">
    <property type="entry name" value="ACCCTRFRASEB"/>
</dbReference>
<dbReference type="InterPro" id="IPR041010">
    <property type="entry name" value="Znf-ACC"/>
</dbReference>
<dbReference type="AlphaFoldDB" id="A0A1C0B198"/>
<evidence type="ECO:0000256" key="2">
    <source>
        <dbReference type="ARBA" id="ARBA00022516"/>
    </source>
</evidence>
<keyword evidence="2 13" id="KW-0444">Lipid biosynthesis</keyword>
<keyword evidence="11 13" id="KW-0275">Fatty acid biosynthesis</keyword>
<keyword evidence="9 13" id="KW-0067">ATP-binding</keyword>
<feature type="binding site" evidence="13">
    <location>
        <position position="54"/>
    </location>
    <ligand>
        <name>Zn(2+)</name>
        <dbReference type="ChEBI" id="CHEBI:29105"/>
    </ligand>
</feature>
<dbReference type="GO" id="GO:0005524">
    <property type="term" value="F:ATP binding"/>
    <property type="evidence" value="ECO:0007669"/>
    <property type="project" value="UniProtKB-KW"/>
</dbReference>
<dbReference type="GO" id="GO:0009329">
    <property type="term" value="C:acetate CoA-transferase complex"/>
    <property type="evidence" value="ECO:0007669"/>
    <property type="project" value="TreeGrafter"/>
</dbReference>
<dbReference type="UniPathway" id="UPA00655">
    <property type="reaction ID" value="UER00711"/>
</dbReference>
<evidence type="ECO:0000256" key="6">
    <source>
        <dbReference type="ARBA" id="ARBA00022771"/>
    </source>
</evidence>
<feature type="domain" description="CoA carboxyltransferase N-terminal" evidence="14">
    <location>
        <begin position="28"/>
        <end position="288"/>
    </location>
</feature>
<dbReference type="Proteomes" id="UP000322644">
    <property type="component" value="Chromosome"/>
</dbReference>
<keyword evidence="6 13" id="KW-0863">Zinc-finger</keyword>
<dbReference type="Pfam" id="PF01039">
    <property type="entry name" value="Carboxyl_trans"/>
    <property type="match status" value="1"/>
</dbReference>
<keyword evidence="5 13" id="KW-0547">Nucleotide-binding</keyword>
<reference evidence="15 17" key="1">
    <citation type="submission" date="2015-05" db="EMBL/GenBank/DDBJ databases">
        <authorList>
            <person name="Rovetto F."/>
            <person name="Cocolin L."/>
            <person name="Illeghems K."/>
            <person name="Van Nieuwerburgh F."/>
            <person name="Houf K."/>
        </authorList>
    </citation>
    <scope>NUCLEOTIDE SEQUENCE [LARGE SCALE GENOMIC DNA]</scope>
    <source>
        <strain evidence="15 17">117434</strain>
    </source>
</reference>
<feature type="zinc finger region" description="C4-type" evidence="13">
    <location>
        <begin position="32"/>
        <end position="54"/>
    </location>
</feature>
<dbReference type="GO" id="GO:0003989">
    <property type="term" value="F:acetyl-CoA carboxylase activity"/>
    <property type="evidence" value="ECO:0007669"/>
    <property type="project" value="InterPro"/>
</dbReference>
<keyword evidence="7 13" id="KW-0276">Fatty acid metabolism</keyword>
<dbReference type="EMBL" id="CP036246">
    <property type="protein sequence ID" value="QEP40065.1"/>
    <property type="molecule type" value="Genomic_DNA"/>
</dbReference>
<comment type="subcellular location">
    <subcellularLocation>
        <location evidence="1 13">Cytoplasm</location>
    </subcellularLocation>
</comment>
<keyword evidence="4 13" id="KW-0479">Metal-binding</keyword>
<feature type="binding site" evidence="13">
    <location>
        <position position="51"/>
    </location>
    <ligand>
        <name>Zn(2+)</name>
        <dbReference type="ChEBI" id="CHEBI:29105"/>
    </ligand>
</feature>
<evidence type="ECO:0000256" key="5">
    <source>
        <dbReference type="ARBA" id="ARBA00022741"/>
    </source>
</evidence>
<dbReference type="KEGG" id="apoc:APORC_0443"/>
<organism evidence="16 18">
    <name type="scientific">Arcobacter porcinus</name>
    <dbReference type="NCBI Taxonomy" id="1935204"/>
    <lineage>
        <taxon>Bacteria</taxon>
        <taxon>Pseudomonadati</taxon>
        <taxon>Campylobacterota</taxon>
        <taxon>Epsilonproteobacteria</taxon>
        <taxon>Campylobacterales</taxon>
        <taxon>Arcobacteraceae</taxon>
        <taxon>Arcobacter</taxon>
    </lineage>
</organism>
<accession>A0A1C0B198</accession>
<keyword evidence="13" id="KW-0963">Cytoplasm</keyword>